<dbReference type="AlphaFoldDB" id="A0A381TP93"/>
<protein>
    <submittedName>
        <fullName evidence="1">Uncharacterized protein</fullName>
    </submittedName>
</protein>
<gene>
    <name evidence="1" type="ORF">METZ01_LOCUS70165</name>
</gene>
<feature type="non-terminal residue" evidence="1">
    <location>
        <position position="23"/>
    </location>
</feature>
<sequence length="23" mass="2734">SISIRAPFIQVLWVQPLLHNVRF</sequence>
<feature type="non-terminal residue" evidence="1">
    <location>
        <position position="1"/>
    </location>
</feature>
<organism evidence="1">
    <name type="scientific">marine metagenome</name>
    <dbReference type="NCBI Taxonomy" id="408172"/>
    <lineage>
        <taxon>unclassified sequences</taxon>
        <taxon>metagenomes</taxon>
        <taxon>ecological metagenomes</taxon>
    </lineage>
</organism>
<evidence type="ECO:0000313" key="1">
    <source>
        <dbReference type="EMBL" id="SVA17311.1"/>
    </source>
</evidence>
<proteinExistence type="predicted"/>
<name>A0A381TP93_9ZZZZ</name>
<accession>A0A381TP93</accession>
<dbReference type="EMBL" id="UINC01004853">
    <property type="protein sequence ID" value="SVA17311.1"/>
    <property type="molecule type" value="Genomic_DNA"/>
</dbReference>
<reference evidence="1" key="1">
    <citation type="submission" date="2018-05" db="EMBL/GenBank/DDBJ databases">
        <authorList>
            <person name="Lanie J.A."/>
            <person name="Ng W.-L."/>
            <person name="Kazmierczak K.M."/>
            <person name="Andrzejewski T.M."/>
            <person name="Davidsen T.M."/>
            <person name="Wayne K.J."/>
            <person name="Tettelin H."/>
            <person name="Glass J.I."/>
            <person name="Rusch D."/>
            <person name="Podicherti R."/>
            <person name="Tsui H.-C.T."/>
            <person name="Winkler M.E."/>
        </authorList>
    </citation>
    <scope>NUCLEOTIDE SEQUENCE</scope>
</reference>